<sequence>MHSGRIARSARRGIAVLTLGWLLAVAGSVLAAPAATAAPTATVEIRTLTPPTVSIDAGGTVTFVNSVASYPASVTLPLVGSLGGTVYTDISVTFNGSTKGLQLGQSAQYTFPSSTVGAITYTYRVVPATGTPSAVVNDLVNGIVRSLPALPVGTPFVVNTLVPLPNLPSANLPTLPPVNVAVPTQVPAAPSAPVDTPVTGGGEQAPAPATEQPAPSVDGTGYAYGVPSTSGQLAPLDTSAAAAFDPSRFATGDAASSRGNGSGGGGVAGSYDGASVPVFGQLAGLDGALPGGSGDDVEVASDSQAASPDPALSVPALAAVVALAGVTAALVRTHLAQRASSRS</sequence>
<gene>
    <name evidence="3" type="ORF">SAMN05661030_0229</name>
</gene>
<feature type="region of interest" description="Disordered" evidence="1">
    <location>
        <begin position="187"/>
        <end position="223"/>
    </location>
</feature>
<dbReference type="AlphaFoldDB" id="A0A1I1GRM4"/>
<dbReference type="EMBL" id="FOMD01000001">
    <property type="protein sequence ID" value="SFC14437.1"/>
    <property type="molecule type" value="Genomic_DNA"/>
</dbReference>
<dbReference type="Proteomes" id="UP000199022">
    <property type="component" value="Unassembled WGS sequence"/>
</dbReference>
<evidence type="ECO:0000256" key="2">
    <source>
        <dbReference type="SAM" id="SignalP"/>
    </source>
</evidence>
<protein>
    <submittedName>
        <fullName evidence="3">Uncharacterized protein</fullName>
    </submittedName>
</protein>
<keyword evidence="2" id="KW-0732">Signal</keyword>
<evidence type="ECO:0000313" key="4">
    <source>
        <dbReference type="Proteomes" id="UP000199022"/>
    </source>
</evidence>
<feature type="chain" id="PRO_5038916021" evidence="2">
    <location>
        <begin position="38"/>
        <end position="343"/>
    </location>
</feature>
<keyword evidence="4" id="KW-1185">Reference proteome</keyword>
<feature type="region of interest" description="Disordered" evidence="1">
    <location>
        <begin position="287"/>
        <end position="308"/>
    </location>
</feature>
<name>A0A1I1GRM4_9ACTN</name>
<accession>A0A1I1GRM4</accession>
<feature type="compositionally biased region" description="Low complexity" evidence="1">
    <location>
        <begin position="204"/>
        <end position="215"/>
    </location>
</feature>
<proteinExistence type="predicted"/>
<organism evidence="3 4">
    <name type="scientific">Klenkia taihuensis</name>
    <dbReference type="NCBI Taxonomy" id="1225127"/>
    <lineage>
        <taxon>Bacteria</taxon>
        <taxon>Bacillati</taxon>
        <taxon>Actinomycetota</taxon>
        <taxon>Actinomycetes</taxon>
        <taxon>Geodermatophilales</taxon>
        <taxon>Geodermatophilaceae</taxon>
        <taxon>Klenkia</taxon>
    </lineage>
</organism>
<evidence type="ECO:0000313" key="3">
    <source>
        <dbReference type="EMBL" id="SFC14437.1"/>
    </source>
</evidence>
<evidence type="ECO:0000256" key="1">
    <source>
        <dbReference type="SAM" id="MobiDB-lite"/>
    </source>
</evidence>
<feature type="signal peptide" evidence="2">
    <location>
        <begin position="1"/>
        <end position="37"/>
    </location>
</feature>
<dbReference type="STRING" id="1225127.SAMN05661030_0229"/>
<reference evidence="4" key="1">
    <citation type="submission" date="2016-10" db="EMBL/GenBank/DDBJ databases">
        <authorList>
            <person name="Varghese N."/>
            <person name="Submissions S."/>
        </authorList>
    </citation>
    <scope>NUCLEOTIDE SEQUENCE [LARGE SCALE GENOMIC DNA]</scope>
    <source>
        <strain evidence="4">DSM 45962</strain>
    </source>
</reference>